<proteinExistence type="predicted"/>
<dbReference type="PROSITE" id="PS50206">
    <property type="entry name" value="RHODANESE_3"/>
    <property type="match status" value="1"/>
</dbReference>
<dbReference type="Pfam" id="PF26341">
    <property type="entry name" value="AAA_SelU"/>
    <property type="match status" value="1"/>
</dbReference>
<dbReference type="SMART" id="SM00450">
    <property type="entry name" value="RHOD"/>
    <property type="match status" value="1"/>
</dbReference>
<sequence length="350" mass="39727">MVHDITIEEWLALREKGELTLIDVRSPSEYEETTIPGSVNVPLFDDSERAEIGTLYKKTSIQAAKDRGLEVVSAKLPAFIRTIASIPGKKAVFCWRGGMRSRTTATLLSLMDIRVSRIAGGYRAYRKWVVDTLASFDIKPEAFVLHGLTGTGKTAILQAMAERGIGVLDLERLAGHRGSIFGEIGMKARNQKTFESLLLEELLRLRNEPFVVFEAESRRIGKATLPDFLVRKKEEGAPIWIELPFEERVKRILQDYKPWEHPLESLEAFRKIKSRIHTPIAAEIETCLKEGGFERAASLLLEYYYDPLYEHTATRYEDKERTVVRASTIEEAIESVETIVRNKEKASERG</sequence>
<gene>
    <name evidence="3" type="primary">mnmH</name>
    <name evidence="3" type="ORF">ACFPPD_20605</name>
</gene>
<evidence type="ECO:0000259" key="2">
    <source>
        <dbReference type="PROSITE" id="PS50206"/>
    </source>
</evidence>
<dbReference type="NCBIfam" id="TIGR03167">
    <property type="entry name" value="tRNA_sel_U_synt"/>
    <property type="match status" value="1"/>
</dbReference>
<evidence type="ECO:0000313" key="3">
    <source>
        <dbReference type="EMBL" id="MFC5471095.1"/>
    </source>
</evidence>
<comment type="caution">
    <text evidence="3">The sequence shown here is derived from an EMBL/GenBank/DDBJ whole genome shotgun (WGS) entry which is preliminary data.</text>
</comment>
<dbReference type="Proteomes" id="UP001596105">
    <property type="component" value="Unassembled WGS sequence"/>
</dbReference>
<protein>
    <submittedName>
        <fullName evidence="3">tRNA 2-selenouridine(34) synthase MnmH</fullName>
        <ecNumber evidence="3">2.5.1.-</ecNumber>
    </submittedName>
</protein>
<dbReference type="EC" id="2.5.1.-" evidence="3"/>
<evidence type="ECO:0000256" key="1">
    <source>
        <dbReference type="ARBA" id="ARBA00023266"/>
    </source>
</evidence>
<dbReference type="PANTHER" id="PTHR30401">
    <property type="entry name" value="TRNA 2-SELENOURIDINE SYNTHASE"/>
    <property type="match status" value="1"/>
</dbReference>
<dbReference type="RefSeq" id="WP_209746043.1">
    <property type="nucleotide sequence ID" value="NZ_JBHSMH010000090.1"/>
</dbReference>
<dbReference type="InterPro" id="IPR036873">
    <property type="entry name" value="Rhodanese-like_dom_sf"/>
</dbReference>
<keyword evidence="4" id="KW-1185">Reference proteome</keyword>
<dbReference type="GO" id="GO:0016740">
    <property type="term" value="F:transferase activity"/>
    <property type="evidence" value="ECO:0007669"/>
    <property type="project" value="UniProtKB-KW"/>
</dbReference>
<dbReference type="SUPFAM" id="SSF52821">
    <property type="entry name" value="Rhodanese/Cell cycle control phosphatase"/>
    <property type="match status" value="1"/>
</dbReference>
<keyword evidence="1" id="KW-0711">Selenium</keyword>
<dbReference type="InterPro" id="IPR001763">
    <property type="entry name" value="Rhodanese-like_dom"/>
</dbReference>
<dbReference type="PANTHER" id="PTHR30401:SF0">
    <property type="entry name" value="TRNA 2-SELENOURIDINE SYNTHASE"/>
    <property type="match status" value="1"/>
</dbReference>
<keyword evidence="3" id="KW-0808">Transferase</keyword>
<dbReference type="Gene3D" id="3.40.50.300">
    <property type="entry name" value="P-loop containing nucleotide triphosphate hydrolases"/>
    <property type="match status" value="1"/>
</dbReference>
<dbReference type="InterPro" id="IPR017582">
    <property type="entry name" value="SelU"/>
</dbReference>
<dbReference type="NCBIfam" id="NF008750">
    <property type="entry name" value="PRK11784.1-2"/>
    <property type="match status" value="1"/>
</dbReference>
<dbReference type="InterPro" id="IPR027417">
    <property type="entry name" value="P-loop_NTPase"/>
</dbReference>
<dbReference type="EMBL" id="JBHSMH010000090">
    <property type="protein sequence ID" value="MFC5471095.1"/>
    <property type="molecule type" value="Genomic_DNA"/>
</dbReference>
<dbReference type="Pfam" id="PF00581">
    <property type="entry name" value="Rhodanese"/>
    <property type="match status" value="1"/>
</dbReference>
<dbReference type="Gene3D" id="3.40.250.10">
    <property type="entry name" value="Rhodanese-like domain"/>
    <property type="match status" value="1"/>
</dbReference>
<name>A0ABW0LZ43_9BACL</name>
<dbReference type="SUPFAM" id="SSF52540">
    <property type="entry name" value="P-loop containing nucleoside triphosphate hydrolases"/>
    <property type="match status" value="1"/>
</dbReference>
<dbReference type="InterPro" id="IPR058840">
    <property type="entry name" value="AAA_SelU"/>
</dbReference>
<reference evidence="4" key="1">
    <citation type="journal article" date="2019" name="Int. J. Syst. Evol. Microbiol.">
        <title>The Global Catalogue of Microorganisms (GCM) 10K type strain sequencing project: providing services to taxonomists for standard genome sequencing and annotation.</title>
        <authorList>
            <consortium name="The Broad Institute Genomics Platform"/>
            <consortium name="The Broad Institute Genome Sequencing Center for Infectious Disease"/>
            <person name="Wu L."/>
            <person name="Ma J."/>
        </authorList>
    </citation>
    <scope>NUCLEOTIDE SEQUENCE [LARGE SCALE GENOMIC DNA]</scope>
    <source>
        <strain evidence="4">CCUG 57113</strain>
    </source>
</reference>
<organism evidence="3 4">
    <name type="scientific">Cohnella suwonensis</name>
    <dbReference type="NCBI Taxonomy" id="696072"/>
    <lineage>
        <taxon>Bacteria</taxon>
        <taxon>Bacillati</taxon>
        <taxon>Bacillota</taxon>
        <taxon>Bacilli</taxon>
        <taxon>Bacillales</taxon>
        <taxon>Paenibacillaceae</taxon>
        <taxon>Cohnella</taxon>
    </lineage>
</organism>
<accession>A0ABW0LZ43</accession>
<evidence type="ECO:0000313" key="4">
    <source>
        <dbReference type="Proteomes" id="UP001596105"/>
    </source>
</evidence>
<feature type="domain" description="Rhodanese" evidence="2">
    <location>
        <begin position="15"/>
        <end position="131"/>
    </location>
</feature>